<feature type="compositionally biased region" description="Pro residues" evidence="1">
    <location>
        <begin position="115"/>
        <end position="128"/>
    </location>
</feature>
<organism evidence="7 8">
    <name type="scientific">Sphaerotilus montanus</name>
    <dbReference type="NCBI Taxonomy" id="522889"/>
    <lineage>
        <taxon>Bacteria</taxon>
        <taxon>Pseudomonadati</taxon>
        <taxon>Pseudomonadota</taxon>
        <taxon>Betaproteobacteria</taxon>
        <taxon>Burkholderiales</taxon>
        <taxon>Sphaerotilaceae</taxon>
        <taxon>Sphaerotilus</taxon>
    </lineage>
</organism>
<feature type="domain" description="Transposase IS66 central" evidence="2">
    <location>
        <begin position="214"/>
        <end position="507"/>
    </location>
</feature>
<keyword evidence="8" id="KW-1185">Reference proteome</keyword>
<dbReference type="EMBL" id="JACCFH010000001">
    <property type="protein sequence ID" value="NYG34312.1"/>
    <property type="molecule type" value="Genomic_DNA"/>
</dbReference>
<dbReference type="Pfam" id="PF03050">
    <property type="entry name" value="DDE_Tnp_IS66"/>
    <property type="match status" value="1"/>
</dbReference>
<dbReference type="InterPro" id="IPR052344">
    <property type="entry name" value="Transposase-related"/>
</dbReference>
<comment type="caution">
    <text evidence="7">The sequence shown here is derived from an EMBL/GenBank/DDBJ whole genome shotgun (WGS) entry which is preliminary data.</text>
</comment>
<reference evidence="7 8" key="1">
    <citation type="submission" date="2020-07" db="EMBL/GenBank/DDBJ databases">
        <title>Genomic Encyclopedia of Archaeal and Bacterial Type Strains, Phase II (KMG-II): from individual species to whole genera.</title>
        <authorList>
            <person name="Goeker M."/>
        </authorList>
    </citation>
    <scope>NUCLEOTIDE SEQUENCE [LARGE SCALE GENOMIC DNA]</scope>
    <source>
        <strain evidence="7 8">DSM 21226</strain>
    </source>
</reference>
<feature type="domain" description="Transposase IS66 zinc-finger binding" evidence="3">
    <location>
        <begin position="149"/>
        <end position="193"/>
    </location>
</feature>
<dbReference type="Pfam" id="PF13817">
    <property type="entry name" value="DDE_Tnp_IS66_C"/>
    <property type="match status" value="1"/>
</dbReference>
<dbReference type="PANTHER" id="PTHR33678:SF1">
    <property type="entry name" value="BLL1576 PROTEIN"/>
    <property type="match status" value="1"/>
</dbReference>
<feature type="domain" description="Transposase TnpC homeodomain" evidence="4">
    <location>
        <begin position="67"/>
        <end position="141"/>
    </location>
</feature>
<dbReference type="RefSeq" id="WP_310733992.1">
    <property type="nucleotide sequence ID" value="NZ_JACCFH010000001.1"/>
</dbReference>
<evidence type="ECO:0000256" key="1">
    <source>
        <dbReference type="SAM" id="MobiDB-lite"/>
    </source>
</evidence>
<dbReference type="InterPro" id="IPR039552">
    <property type="entry name" value="IS66_C"/>
</dbReference>
<feature type="region of interest" description="Disordered" evidence="1">
    <location>
        <begin position="111"/>
        <end position="132"/>
    </location>
</feature>
<dbReference type="AlphaFoldDB" id="A0A7Y9QZD4"/>
<dbReference type="InterPro" id="IPR024474">
    <property type="entry name" value="Znf_dom_IS66"/>
</dbReference>
<proteinExistence type="predicted"/>
<evidence type="ECO:0000313" key="8">
    <source>
        <dbReference type="Proteomes" id="UP000518288"/>
    </source>
</evidence>
<evidence type="ECO:0000259" key="4">
    <source>
        <dbReference type="Pfam" id="PF13007"/>
    </source>
</evidence>
<evidence type="ECO:0000259" key="2">
    <source>
        <dbReference type="Pfam" id="PF03050"/>
    </source>
</evidence>
<dbReference type="NCBIfam" id="NF033517">
    <property type="entry name" value="transpos_IS66"/>
    <property type="match status" value="1"/>
</dbReference>
<accession>A0A7Y9QZD4</accession>
<evidence type="ECO:0000313" key="7">
    <source>
        <dbReference type="EMBL" id="NYG34312.1"/>
    </source>
</evidence>
<evidence type="ECO:0000259" key="5">
    <source>
        <dbReference type="Pfam" id="PF13817"/>
    </source>
</evidence>
<dbReference type="InterPro" id="IPR004291">
    <property type="entry name" value="Transposase_IS66_central"/>
</dbReference>
<dbReference type="Pfam" id="PF13005">
    <property type="entry name" value="zf-IS66"/>
    <property type="match status" value="1"/>
</dbReference>
<dbReference type="InterPro" id="IPR024463">
    <property type="entry name" value="Transposase_TnpC_homeodom"/>
</dbReference>
<gene>
    <name evidence="6" type="ORF">BDD16_002241</name>
    <name evidence="7" type="ORF">BDD16_003298</name>
</gene>
<dbReference type="PANTHER" id="PTHR33678">
    <property type="entry name" value="BLL1576 PROTEIN"/>
    <property type="match status" value="1"/>
</dbReference>
<evidence type="ECO:0000313" key="6">
    <source>
        <dbReference type="EMBL" id="NYG33255.1"/>
    </source>
</evidence>
<evidence type="ECO:0000259" key="3">
    <source>
        <dbReference type="Pfam" id="PF13005"/>
    </source>
</evidence>
<sequence>MLKLPMAGLASCGQHGRMHDVDALQSQDLRGLTPQALEALAQHLLVRVQQQSREIVWRDAKIEKITFELARLKRWKFGARTEAMDAQQRQLFLETLVEDEADLQAQLAELQARQSPPPVSPEKAPQPPRRQALPEHLRRVEHHHEPADTHCPAVDCGEPMTRVGEDVSERLDIVPAEFFVHRHIRGKWVCRCCQRQGVDRLVQEPAEPQVIERGIPASGLVAYTLISRFADHVPYYRQEAINARSGVHTPRSTLAAWAGQAGAALHPLYEALKRFVLGSAVVQADETTVDMLDPGAGKTRKAYVWAYARGEFDPQPGVVYDFCLGRGSKYPLAFLGGLPTENRDPPWSGTLVCDRYGGYDSVLDPKVFPRRVSAACAAHARRKFDELAKSGKSTLATQAIVRFAAIYHAEKSFAGMDGPTRTQARQRITAPLWQELHTWLKLERGRVADGGATANAIDYSLNHWPALTHHLLDGAVPVDNNYLERQIKPWAMGRKAWLFCGSELAGQRAAVVMSLVQSAKLNGLEPWAYLRDVLGRLPTHLNSRIDDLLPHRWQSLHIPD</sequence>
<protein>
    <submittedName>
        <fullName evidence="7">Transposase</fullName>
    </submittedName>
</protein>
<name>A0A7Y9QZD4_9BURK</name>
<dbReference type="Pfam" id="PF13007">
    <property type="entry name" value="LZ_Tnp_IS66"/>
    <property type="match status" value="1"/>
</dbReference>
<dbReference type="EMBL" id="JACCFH010000001">
    <property type="protein sequence ID" value="NYG33255.1"/>
    <property type="molecule type" value="Genomic_DNA"/>
</dbReference>
<feature type="domain" description="Transposase IS66 C-terminal" evidence="5">
    <location>
        <begin position="514"/>
        <end position="551"/>
    </location>
</feature>
<dbReference type="Proteomes" id="UP000518288">
    <property type="component" value="Unassembled WGS sequence"/>
</dbReference>